<reference evidence="3" key="1">
    <citation type="journal article" date="2019" name="bioRxiv">
        <title>The Genome of the Zebra Mussel, Dreissena polymorpha: A Resource for Invasive Species Research.</title>
        <authorList>
            <person name="McCartney M.A."/>
            <person name="Auch B."/>
            <person name="Kono T."/>
            <person name="Mallez S."/>
            <person name="Zhang Y."/>
            <person name="Obille A."/>
            <person name="Becker A."/>
            <person name="Abrahante J.E."/>
            <person name="Garbe J."/>
            <person name="Badalamenti J.P."/>
            <person name="Herman A."/>
            <person name="Mangelson H."/>
            <person name="Liachko I."/>
            <person name="Sullivan S."/>
            <person name="Sone E.D."/>
            <person name="Koren S."/>
            <person name="Silverstein K.A.T."/>
            <person name="Beckman K.B."/>
            <person name="Gohl D.M."/>
        </authorList>
    </citation>
    <scope>NUCLEOTIDE SEQUENCE</scope>
    <source>
        <strain evidence="3">Duluth1</strain>
        <tissue evidence="3">Whole animal</tissue>
    </source>
</reference>
<evidence type="ECO:0000256" key="1">
    <source>
        <dbReference type="SAM" id="MobiDB-lite"/>
    </source>
</evidence>
<feature type="region of interest" description="Disordered" evidence="1">
    <location>
        <begin position="363"/>
        <end position="399"/>
    </location>
</feature>
<gene>
    <name evidence="3" type="ORF">DPMN_027681</name>
</gene>
<dbReference type="AlphaFoldDB" id="A0A9D4REL0"/>
<name>A0A9D4REL0_DREPO</name>
<feature type="compositionally biased region" description="Acidic residues" evidence="1">
    <location>
        <begin position="44"/>
        <end position="56"/>
    </location>
</feature>
<dbReference type="EMBL" id="JAIWYP010000002">
    <property type="protein sequence ID" value="KAH3864658.1"/>
    <property type="molecule type" value="Genomic_DNA"/>
</dbReference>
<protein>
    <recommendedName>
        <fullName evidence="2">Paraneoplastic antigen Ma-like C-terminal domain-containing protein</fullName>
    </recommendedName>
</protein>
<feature type="region of interest" description="Disordered" evidence="1">
    <location>
        <begin position="1"/>
        <end position="131"/>
    </location>
</feature>
<feature type="domain" description="Paraneoplastic antigen Ma-like C-terminal" evidence="2">
    <location>
        <begin position="148"/>
        <end position="259"/>
    </location>
</feature>
<evidence type="ECO:0000313" key="4">
    <source>
        <dbReference type="Proteomes" id="UP000828390"/>
    </source>
</evidence>
<organism evidence="3 4">
    <name type="scientific">Dreissena polymorpha</name>
    <name type="common">Zebra mussel</name>
    <name type="synonym">Mytilus polymorpha</name>
    <dbReference type="NCBI Taxonomy" id="45954"/>
    <lineage>
        <taxon>Eukaryota</taxon>
        <taxon>Metazoa</taxon>
        <taxon>Spiralia</taxon>
        <taxon>Lophotrochozoa</taxon>
        <taxon>Mollusca</taxon>
        <taxon>Bivalvia</taxon>
        <taxon>Autobranchia</taxon>
        <taxon>Heteroconchia</taxon>
        <taxon>Euheterodonta</taxon>
        <taxon>Imparidentia</taxon>
        <taxon>Neoheterodontei</taxon>
        <taxon>Myida</taxon>
        <taxon>Dreissenoidea</taxon>
        <taxon>Dreissenidae</taxon>
        <taxon>Dreissena</taxon>
    </lineage>
</organism>
<comment type="caution">
    <text evidence="3">The sequence shown here is derived from an EMBL/GenBank/DDBJ whole genome shotgun (WGS) entry which is preliminary data.</text>
</comment>
<dbReference type="InterPro" id="IPR048270">
    <property type="entry name" value="PNMA_C"/>
</dbReference>
<reference evidence="3" key="2">
    <citation type="submission" date="2020-11" db="EMBL/GenBank/DDBJ databases">
        <authorList>
            <person name="McCartney M.A."/>
            <person name="Auch B."/>
            <person name="Kono T."/>
            <person name="Mallez S."/>
            <person name="Becker A."/>
            <person name="Gohl D.M."/>
            <person name="Silverstein K.A.T."/>
            <person name="Koren S."/>
            <person name="Bechman K.B."/>
            <person name="Herman A."/>
            <person name="Abrahante J.E."/>
            <person name="Garbe J."/>
        </authorList>
    </citation>
    <scope>NUCLEOTIDE SEQUENCE</scope>
    <source>
        <strain evidence="3">Duluth1</strain>
        <tissue evidence="3">Whole animal</tissue>
    </source>
</reference>
<accession>A0A9D4REL0</accession>
<keyword evidence="4" id="KW-1185">Reference proteome</keyword>
<feature type="compositionally biased region" description="Acidic residues" evidence="1">
    <location>
        <begin position="7"/>
        <end position="19"/>
    </location>
</feature>
<feature type="compositionally biased region" description="Gly residues" evidence="1">
    <location>
        <begin position="365"/>
        <end position="378"/>
    </location>
</feature>
<feature type="compositionally biased region" description="Basic residues" evidence="1">
    <location>
        <begin position="30"/>
        <end position="39"/>
    </location>
</feature>
<feature type="compositionally biased region" description="Polar residues" evidence="1">
    <location>
        <begin position="380"/>
        <end position="390"/>
    </location>
</feature>
<dbReference type="Proteomes" id="UP000828390">
    <property type="component" value="Unassembled WGS sequence"/>
</dbReference>
<evidence type="ECO:0000313" key="3">
    <source>
        <dbReference type="EMBL" id="KAH3864658.1"/>
    </source>
</evidence>
<sequence length="399" mass="45214">MKKVEEKPEDETEVSESDEGSAPAAVARKMVSHRRKNKHHTTEESEEETEVSESDEGSAPAAVARKRVSHRRRNKKHHTPEESEDEIIKPKNKSGGKKSVNMVKRRSKKWSVPVNTTDTSGTETSDSSDEDVSLRRIPRGFDRHLCFSGSMDGKGDDFDSFNLKFTSYARAFKWTEDECRYCLCWSLQGDAAKYHTLISSGSGPLTYKQLMKKLEKRFGGKELVETAQARFNQACQEPNESLEVWADRVQMLSLRALRKISEKYAASQAVNRFCLGLENIEASKDVCLKRFKTMDEAKDYVHYYLHISSTNVQQKSSRRTSQRDDPEEVVNVFETSINRMQKIDERLKQMQSLFDKQMAYNSSEGAGGRANSGYGRGTRGFNQMDNTPNSGGYGRSGGF</sequence>
<feature type="compositionally biased region" description="Basic residues" evidence="1">
    <location>
        <begin position="64"/>
        <end position="78"/>
    </location>
</feature>
<dbReference type="Pfam" id="PF14893">
    <property type="entry name" value="PNMA"/>
    <property type="match status" value="1"/>
</dbReference>
<evidence type="ECO:0000259" key="2">
    <source>
        <dbReference type="Pfam" id="PF14893"/>
    </source>
</evidence>
<proteinExistence type="predicted"/>
<feature type="compositionally biased region" description="Low complexity" evidence="1">
    <location>
        <begin position="116"/>
        <end position="125"/>
    </location>
</feature>